<dbReference type="InterPro" id="IPR003838">
    <property type="entry name" value="ABC3_permease_C"/>
</dbReference>
<evidence type="ECO:0000313" key="10">
    <source>
        <dbReference type="EMBL" id="MFC3810374.1"/>
    </source>
</evidence>
<dbReference type="InterPro" id="IPR025857">
    <property type="entry name" value="MacB_PCD"/>
</dbReference>
<sequence>MVAICVGTMALVIILSVFNGLEDLNRQVFKSFDPDLKISSTKSKSFFFDLDQKKKIEKIQGVKFVTEVYQDKALARSKDAQMIVVIKGVDSTFEQNVGLKAAVVEGKMALKNGNRPMAFVGSGTYNVLDLRVDDYLNPLGLTYPKNQKLNVLNPEGNVNSTALEISGVFVLEAQYDHYVYLPLEVVENLTDKIGKRTAIEITLADGVDPQGIKSQIQDILNKDLIVKDRDEQNEALLKAIKIEKLFIFIALIFIIGIASFNIFYALSMLVIDKKDDIQTLSSIGAKPSFVSKIFLFEGFIISGVGLVLGLVIGLSICFLQQKYGFVKLGMQYALVDAYPVKIAWMDIFWSVFWVASISVVASIIPAKRAVNYMLKF</sequence>
<dbReference type="Pfam" id="PF02687">
    <property type="entry name" value="FtsX"/>
    <property type="match status" value="1"/>
</dbReference>
<name>A0ABV7YT68_9BACT</name>
<proteinExistence type="inferred from homology"/>
<dbReference type="PANTHER" id="PTHR30489:SF0">
    <property type="entry name" value="LIPOPROTEIN-RELEASING SYSTEM TRANSMEMBRANE PROTEIN LOLE"/>
    <property type="match status" value="1"/>
</dbReference>
<evidence type="ECO:0000256" key="1">
    <source>
        <dbReference type="ARBA" id="ARBA00004651"/>
    </source>
</evidence>
<protein>
    <submittedName>
        <fullName evidence="10">ABC transporter permease</fullName>
    </submittedName>
</protein>
<comment type="similarity">
    <text evidence="2">Belongs to the ABC-4 integral membrane protein family. LolC/E subfamily.</text>
</comment>
<keyword evidence="5 7" id="KW-1133">Transmembrane helix</keyword>
<feature type="transmembrane region" description="Helical" evidence="7">
    <location>
        <begin position="245"/>
        <end position="272"/>
    </location>
</feature>
<evidence type="ECO:0000256" key="7">
    <source>
        <dbReference type="SAM" id="Phobius"/>
    </source>
</evidence>
<gene>
    <name evidence="10" type="ORF">ACFOOI_06915</name>
</gene>
<dbReference type="Pfam" id="PF12704">
    <property type="entry name" value="MacB_PCD"/>
    <property type="match status" value="1"/>
</dbReference>
<comment type="subcellular location">
    <subcellularLocation>
        <location evidence="1">Cell membrane</location>
        <topology evidence="1">Multi-pass membrane protein</topology>
    </subcellularLocation>
</comment>
<keyword evidence="6 7" id="KW-0472">Membrane</keyword>
<evidence type="ECO:0000313" key="11">
    <source>
        <dbReference type="Proteomes" id="UP001595616"/>
    </source>
</evidence>
<evidence type="ECO:0000256" key="5">
    <source>
        <dbReference type="ARBA" id="ARBA00022989"/>
    </source>
</evidence>
<dbReference type="RefSeq" id="WP_379836460.1">
    <property type="nucleotide sequence ID" value="NZ_JBHRYQ010000001.1"/>
</dbReference>
<feature type="transmembrane region" description="Helical" evidence="7">
    <location>
        <begin position="293"/>
        <end position="321"/>
    </location>
</feature>
<evidence type="ECO:0000256" key="3">
    <source>
        <dbReference type="ARBA" id="ARBA00022475"/>
    </source>
</evidence>
<feature type="transmembrane region" description="Helical" evidence="7">
    <location>
        <begin position="347"/>
        <end position="366"/>
    </location>
</feature>
<accession>A0ABV7YT68</accession>
<keyword evidence="4 7" id="KW-0812">Transmembrane</keyword>
<evidence type="ECO:0000259" key="9">
    <source>
        <dbReference type="Pfam" id="PF12704"/>
    </source>
</evidence>
<organism evidence="10 11">
    <name type="scientific">Lacihabitans lacunae</name>
    <dbReference type="NCBI Taxonomy" id="1028214"/>
    <lineage>
        <taxon>Bacteria</taxon>
        <taxon>Pseudomonadati</taxon>
        <taxon>Bacteroidota</taxon>
        <taxon>Cytophagia</taxon>
        <taxon>Cytophagales</taxon>
        <taxon>Leadbetterellaceae</taxon>
        <taxon>Lacihabitans</taxon>
    </lineage>
</organism>
<reference evidence="11" key="1">
    <citation type="journal article" date="2019" name="Int. J. Syst. Evol. Microbiol.">
        <title>The Global Catalogue of Microorganisms (GCM) 10K type strain sequencing project: providing services to taxonomists for standard genome sequencing and annotation.</title>
        <authorList>
            <consortium name="The Broad Institute Genomics Platform"/>
            <consortium name="The Broad Institute Genome Sequencing Center for Infectious Disease"/>
            <person name="Wu L."/>
            <person name="Ma J."/>
        </authorList>
    </citation>
    <scope>NUCLEOTIDE SEQUENCE [LARGE SCALE GENOMIC DNA]</scope>
    <source>
        <strain evidence="11">CECT 7956</strain>
    </source>
</reference>
<dbReference type="InterPro" id="IPR051447">
    <property type="entry name" value="Lipoprotein-release_system"/>
</dbReference>
<evidence type="ECO:0000256" key="6">
    <source>
        <dbReference type="ARBA" id="ARBA00023136"/>
    </source>
</evidence>
<dbReference type="EMBL" id="JBHRYQ010000001">
    <property type="protein sequence ID" value="MFC3810374.1"/>
    <property type="molecule type" value="Genomic_DNA"/>
</dbReference>
<dbReference type="Proteomes" id="UP001595616">
    <property type="component" value="Unassembled WGS sequence"/>
</dbReference>
<dbReference type="PANTHER" id="PTHR30489">
    <property type="entry name" value="LIPOPROTEIN-RELEASING SYSTEM TRANSMEMBRANE PROTEIN LOLE"/>
    <property type="match status" value="1"/>
</dbReference>
<comment type="caution">
    <text evidence="10">The sequence shown here is derived from an EMBL/GenBank/DDBJ whole genome shotgun (WGS) entry which is preliminary data.</text>
</comment>
<evidence type="ECO:0000256" key="2">
    <source>
        <dbReference type="ARBA" id="ARBA00005236"/>
    </source>
</evidence>
<feature type="domain" description="MacB-like periplasmic core" evidence="9">
    <location>
        <begin position="1"/>
        <end position="218"/>
    </location>
</feature>
<feature type="domain" description="ABC3 transporter permease C-terminal" evidence="8">
    <location>
        <begin position="249"/>
        <end position="371"/>
    </location>
</feature>
<evidence type="ECO:0000256" key="4">
    <source>
        <dbReference type="ARBA" id="ARBA00022692"/>
    </source>
</evidence>
<keyword evidence="11" id="KW-1185">Reference proteome</keyword>
<evidence type="ECO:0000259" key="8">
    <source>
        <dbReference type="Pfam" id="PF02687"/>
    </source>
</evidence>
<keyword evidence="3" id="KW-1003">Cell membrane</keyword>